<dbReference type="KEGG" id="mlr:MELLADRAFT_89920"/>
<protein>
    <submittedName>
        <fullName evidence="2">Uncharacterized protein</fullName>
    </submittedName>
</protein>
<reference evidence="3" key="1">
    <citation type="journal article" date="2011" name="Proc. Natl. Acad. Sci. U.S.A.">
        <title>Obligate biotrophy features unraveled by the genomic analysis of rust fungi.</title>
        <authorList>
            <person name="Duplessis S."/>
            <person name="Cuomo C.A."/>
            <person name="Lin Y.-C."/>
            <person name="Aerts A."/>
            <person name="Tisserant E."/>
            <person name="Veneault-Fourrey C."/>
            <person name="Joly D.L."/>
            <person name="Hacquard S."/>
            <person name="Amselem J."/>
            <person name="Cantarel B.L."/>
            <person name="Chiu R."/>
            <person name="Coutinho P.M."/>
            <person name="Feau N."/>
            <person name="Field M."/>
            <person name="Frey P."/>
            <person name="Gelhaye E."/>
            <person name="Goldberg J."/>
            <person name="Grabherr M.G."/>
            <person name="Kodira C.D."/>
            <person name="Kohler A."/>
            <person name="Kuees U."/>
            <person name="Lindquist E.A."/>
            <person name="Lucas S.M."/>
            <person name="Mago R."/>
            <person name="Mauceli E."/>
            <person name="Morin E."/>
            <person name="Murat C."/>
            <person name="Pangilinan J.L."/>
            <person name="Park R."/>
            <person name="Pearson M."/>
            <person name="Quesneville H."/>
            <person name="Rouhier N."/>
            <person name="Sakthikumar S."/>
            <person name="Salamov A.A."/>
            <person name="Schmutz J."/>
            <person name="Selles B."/>
            <person name="Shapiro H."/>
            <person name="Tanguay P."/>
            <person name="Tuskan G.A."/>
            <person name="Henrissat B."/>
            <person name="Van de Peer Y."/>
            <person name="Rouze P."/>
            <person name="Ellis J.G."/>
            <person name="Dodds P.N."/>
            <person name="Schein J.E."/>
            <person name="Zhong S."/>
            <person name="Hamelin R.C."/>
            <person name="Grigoriev I.V."/>
            <person name="Szabo L.J."/>
            <person name="Martin F."/>
        </authorList>
    </citation>
    <scope>NUCLEOTIDE SEQUENCE [LARGE SCALE GENOMIC DNA]</scope>
    <source>
        <strain evidence="3">98AG31 / pathotype 3-4-7</strain>
    </source>
</reference>
<evidence type="ECO:0000313" key="3">
    <source>
        <dbReference type="Proteomes" id="UP000001072"/>
    </source>
</evidence>
<keyword evidence="3" id="KW-1185">Reference proteome</keyword>
<sequence length="428" mass="48516">MRQTRQTASGSKTQPSKQPEVNNGKQKSKKRAIDDAPTEPTSRQNKQRKKTLASSINDSTGPTSTEEPQVSDSRLLPPRLPSPPNPNSIQKEVDNELENIEKDIEEFENTLTVENYLQYGKAWPMKRVQRVVDARKKFQSQILEAILTEARYNRLVYRKKKMTLAAIAKVKLTTLERALGESSPPRGRDAYRQFMAYGKDSLKLKMPNKGGEVMVLSERNRKAGRIWTTQYTADQRRVFDEKRFFALAGIPNLDRQINIDPDEDEDQNEQGSAPKVETLSPEDEERYRPIYNELVAHDKVLQTEGLTETEVDVNKSSLKRVRQLGKLLAREGERLSFKYIFLASSALPPNKKTGAGWSRKFTSVPAITQWADREIGLLPVFATVAQGESMINAISHIHDKKTKKTRPALSEPQPSNVLKTTLANILFI</sequence>
<dbReference type="RefSeq" id="XP_007412932.1">
    <property type="nucleotide sequence ID" value="XM_007412870.1"/>
</dbReference>
<feature type="compositionally biased region" description="Polar residues" evidence="1">
    <location>
        <begin position="52"/>
        <end position="72"/>
    </location>
</feature>
<feature type="region of interest" description="Disordered" evidence="1">
    <location>
        <begin position="256"/>
        <end position="283"/>
    </location>
</feature>
<name>F4RV41_MELLP</name>
<accession>F4RV41</accession>
<dbReference type="EMBL" id="GL883122">
    <property type="protein sequence ID" value="EGG03818.1"/>
    <property type="molecule type" value="Genomic_DNA"/>
</dbReference>
<dbReference type="InParanoid" id="F4RV41"/>
<organism evidence="3">
    <name type="scientific">Melampsora larici-populina (strain 98AG31 / pathotype 3-4-7)</name>
    <name type="common">Poplar leaf rust fungus</name>
    <dbReference type="NCBI Taxonomy" id="747676"/>
    <lineage>
        <taxon>Eukaryota</taxon>
        <taxon>Fungi</taxon>
        <taxon>Dikarya</taxon>
        <taxon>Basidiomycota</taxon>
        <taxon>Pucciniomycotina</taxon>
        <taxon>Pucciniomycetes</taxon>
        <taxon>Pucciniales</taxon>
        <taxon>Melampsoraceae</taxon>
        <taxon>Melampsora</taxon>
    </lineage>
</organism>
<feature type="compositionally biased region" description="Polar residues" evidence="1">
    <location>
        <begin position="1"/>
        <end position="25"/>
    </location>
</feature>
<feature type="region of interest" description="Disordered" evidence="1">
    <location>
        <begin position="1"/>
        <end position="90"/>
    </location>
</feature>
<proteinExistence type="predicted"/>
<evidence type="ECO:0000256" key="1">
    <source>
        <dbReference type="SAM" id="MobiDB-lite"/>
    </source>
</evidence>
<dbReference type="HOGENOM" id="CLU_052693_0_0_1"/>
<dbReference type="Proteomes" id="UP000001072">
    <property type="component" value="Unassembled WGS sequence"/>
</dbReference>
<dbReference type="VEuPathDB" id="FungiDB:MELLADRAFT_89920"/>
<dbReference type="AlphaFoldDB" id="F4RV41"/>
<dbReference type="eggNOG" id="ENOG502QQB6">
    <property type="taxonomic scope" value="Eukaryota"/>
</dbReference>
<evidence type="ECO:0000313" key="2">
    <source>
        <dbReference type="EMBL" id="EGG03818.1"/>
    </source>
</evidence>
<dbReference type="GeneID" id="18935367"/>
<gene>
    <name evidence="2" type="ORF">MELLADRAFT_89920</name>
</gene>